<keyword evidence="2 4" id="KW-0472">Membrane</keyword>
<comment type="caution">
    <text evidence="5">The sequence shown here is derived from an EMBL/GenBank/DDBJ whole genome shotgun (WGS) entry which is preliminary data.</text>
</comment>
<accession>A0A9N7R8T7</accession>
<evidence type="ECO:0000313" key="6">
    <source>
        <dbReference type="Proteomes" id="UP001153555"/>
    </source>
</evidence>
<name>A0A9N7R8T7_STRHE</name>
<dbReference type="EMBL" id="CACSLK010017620">
    <property type="protein sequence ID" value="CAA0818785.1"/>
    <property type="molecule type" value="Genomic_DNA"/>
</dbReference>
<dbReference type="GO" id="GO:0005886">
    <property type="term" value="C:plasma membrane"/>
    <property type="evidence" value="ECO:0007669"/>
    <property type="project" value="TreeGrafter"/>
</dbReference>
<dbReference type="PANTHER" id="PTHR31234">
    <property type="entry name" value="LATE EMBRYOGENESIS ABUNDANT (LEA) HYDROXYPROLINE-RICH GLYCOPROTEIN FAMILY"/>
    <property type="match status" value="1"/>
</dbReference>
<sequence length="287" mass="32690">MDSTSLEDQKQKAETGYPSMDRYQQSPYMFPLQQPRPPPPSSAYPCGSHHGYPHVFVSDQLPQFPSQPYPNTTDFYYNKPLPDMDTGDDGSSSFVRVMLLLMIVLVASMCTMSLVMWFLFGTYVPEFEVTYLKVSNFTVSNSTLTGTWDVTISVANTNKDRAVRFDRVASSLFYKEALLGISPVKPFQVNQMQRTEFNLSIPADVKNLEENRVQEWVLPTLEQDYSNGMVDFSLRLALNANFMMPNKVYRQASMKVMCEKMEVVFSVDNSEGRLSPGMMRTCLIQVQ</sequence>
<gene>
    <name evidence="5" type="ORF">SHERM_17676</name>
</gene>
<dbReference type="Proteomes" id="UP001153555">
    <property type="component" value="Unassembled WGS sequence"/>
</dbReference>
<reference evidence="5" key="1">
    <citation type="submission" date="2019-12" db="EMBL/GenBank/DDBJ databases">
        <authorList>
            <person name="Scholes J."/>
        </authorList>
    </citation>
    <scope>NUCLEOTIDE SEQUENCE</scope>
</reference>
<evidence type="ECO:0000256" key="3">
    <source>
        <dbReference type="SAM" id="MobiDB-lite"/>
    </source>
</evidence>
<evidence type="ECO:0000256" key="4">
    <source>
        <dbReference type="SAM" id="Phobius"/>
    </source>
</evidence>
<evidence type="ECO:0000256" key="2">
    <source>
        <dbReference type="ARBA" id="ARBA00023136"/>
    </source>
</evidence>
<feature type="transmembrane region" description="Helical" evidence="4">
    <location>
        <begin position="97"/>
        <end position="120"/>
    </location>
</feature>
<proteinExistence type="predicted"/>
<organism evidence="5 6">
    <name type="scientific">Striga hermonthica</name>
    <name type="common">Purple witchweed</name>
    <name type="synonym">Buchnera hermonthica</name>
    <dbReference type="NCBI Taxonomy" id="68872"/>
    <lineage>
        <taxon>Eukaryota</taxon>
        <taxon>Viridiplantae</taxon>
        <taxon>Streptophyta</taxon>
        <taxon>Embryophyta</taxon>
        <taxon>Tracheophyta</taxon>
        <taxon>Spermatophyta</taxon>
        <taxon>Magnoliopsida</taxon>
        <taxon>eudicotyledons</taxon>
        <taxon>Gunneridae</taxon>
        <taxon>Pentapetalae</taxon>
        <taxon>asterids</taxon>
        <taxon>lamiids</taxon>
        <taxon>Lamiales</taxon>
        <taxon>Orobanchaceae</taxon>
        <taxon>Buchnereae</taxon>
        <taxon>Striga</taxon>
    </lineage>
</organism>
<dbReference type="GO" id="GO:0098542">
    <property type="term" value="P:defense response to other organism"/>
    <property type="evidence" value="ECO:0007669"/>
    <property type="project" value="InterPro"/>
</dbReference>
<protein>
    <recommendedName>
        <fullName evidence="7">Late embryogenesis abundant protein LEA-2 subgroup domain-containing protein</fullName>
    </recommendedName>
</protein>
<keyword evidence="6" id="KW-1185">Reference proteome</keyword>
<comment type="subcellular location">
    <subcellularLocation>
        <location evidence="1">Membrane</location>
    </subcellularLocation>
</comment>
<evidence type="ECO:0000313" key="5">
    <source>
        <dbReference type="EMBL" id="CAA0818785.1"/>
    </source>
</evidence>
<dbReference type="AlphaFoldDB" id="A0A9N7R8T7"/>
<dbReference type="PANTHER" id="PTHR31234:SF35">
    <property type="entry name" value="LATE EMBRYOGENESIS ABUNDANT (LEA) HYDROXYPROLINE-RICH GLYCOPROTEIN FAMILY"/>
    <property type="match status" value="1"/>
</dbReference>
<evidence type="ECO:0000256" key="1">
    <source>
        <dbReference type="ARBA" id="ARBA00004370"/>
    </source>
</evidence>
<dbReference type="OrthoDB" id="695142at2759"/>
<dbReference type="InterPro" id="IPR044839">
    <property type="entry name" value="NDR1-like"/>
</dbReference>
<keyword evidence="4" id="KW-1133">Transmembrane helix</keyword>
<evidence type="ECO:0008006" key="7">
    <source>
        <dbReference type="Google" id="ProtNLM"/>
    </source>
</evidence>
<keyword evidence="4" id="KW-0812">Transmembrane</keyword>
<feature type="region of interest" description="Disordered" evidence="3">
    <location>
        <begin position="1"/>
        <end position="23"/>
    </location>
</feature>